<reference evidence="2 3" key="1">
    <citation type="submission" date="2013-06" db="EMBL/GenBank/DDBJ databases">
        <title>Whole genome shotgun sequence of Bacillus selenatarsenatis SF-1.</title>
        <authorList>
            <person name="Kuroda M."/>
            <person name="Sei K."/>
            <person name="Yamashita M."/>
            <person name="Ike M."/>
        </authorList>
    </citation>
    <scope>NUCLEOTIDE SEQUENCE [LARGE SCALE GENOMIC DNA]</scope>
    <source>
        <strain evidence="2 3">SF-1</strain>
    </source>
</reference>
<comment type="caution">
    <text evidence="2">The sequence shown here is derived from an EMBL/GenBank/DDBJ whole genome shotgun (WGS) entry which is preliminary data.</text>
</comment>
<dbReference type="EMBL" id="BASE01000044">
    <property type="protein sequence ID" value="GAM14046.1"/>
    <property type="molecule type" value="Genomic_DNA"/>
</dbReference>
<feature type="transmembrane region" description="Helical" evidence="1">
    <location>
        <begin position="7"/>
        <end position="27"/>
    </location>
</feature>
<gene>
    <name evidence="2" type="ORF">SAMD00020551_2193</name>
</gene>
<name>A0A0A8X7C0_MESS1</name>
<keyword evidence="3" id="KW-1185">Reference proteome</keyword>
<dbReference type="RefSeq" id="WP_041965833.1">
    <property type="nucleotide sequence ID" value="NZ_BASE01000044.1"/>
</dbReference>
<feature type="transmembrane region" description="Helical" evidence="1">
    <location>
        <begin position="115"/>
        <end position="134"/>
    </location>
</feature>
<dbReference type="OrthoDB" id="8017424at2"/>
<accession>A0A0A8X7C0</accession>
<dbReference type="Proteomes" id="UP000031014">
    <property type="component" value="Unassembled WGS sequence"/>
</dbReference>
<organism evidence="2 3">
    <name type="scientific">Mesobacillus selenatarsenatis (strain DSM 18680 / JCM 14380 / FERM P-15431 / SF-1)</name>
    <dbReference type="NCBI Taxonomy" id="1321606"/>
    <lineage>
        <taxon>Bacteria</taxon>
        <taxon>Bacillati</taxon>
        <taxon>Bacillota</taxon>
        <taxon>Bacilli</taxon>
        <taxon>Bacillales</taxon>
        <taxon>Bacillaceae</taxon>
        <taxon>Mesobacillus</taxon>
    </lineage>
</organism>
<proteinExistence type="predicted"/>
<evidence type="ECO:0000313" key="3">
    <source>
        <dbReference type="Proteomes" id="UP000031014"/>
    </source>
</evidence>
<keyword evidence="1" id="KW-1133">Transmembrane helix</keyword>
<dbReference type="AlphaFoldDB" id="A0A0A8X7C0"/>
<dbReference type="PIRSF" id="PIRSF037394">
    <property type="entry name" value="ABC_thiamine-permease_YkoE_prd"/>
    <property type="match status" value="1"/>
</dbReference>
<dbReference type="STRING" id="1321606.SAMD00020551_2193"/>
<feature type="transmembrane region" description="Helical" evidence="1">
    <location>
        <begin position="146"/>
        <end position="164"/>
    </location>
</feature>
<dbReference type="Pfam" id="PF09819">
    <property type="entry name" value="ABC_cobalt"/>
    <property type="match status" value="1"/>
</dbReference>
<sequence length="198" mass="20931">MLANWKLREVVVLSVLAVVFGVIYLLFLQIGNVLVGMFGLIGYDLIFGIWFIVSIIAAYIIRKPGAAVLSETIAATIEVMLGNAVGPRLILAGIIQGLGAEAAFAATKWKNYSTWVLVAAGMGSSITSFIWGYFLGGFAALSPGYVTAMFFVRLASGAILAGLLGKYISDSLAKTGALNSFPLGKEARKAKQNDDISA</sequence>
<keyword evidence="1" id="KW-0812">Transmembrane</keyword>
<dbReference type="InterPro" id="IPR017195">
    <property type="entry name" value="ABC_thiamin-permease_prd"/>
</dbReference>
<evidence type="ECO:0000313" key="2">
    <source>
        <dbReference type="EMBL" id="GAM14046.1"/>
    </source>
</evidence>
<protein>
    <submittedName>
        <fullName evidence="2">Substrate-specific component YkoE of thiamin-regulated ECF transporter for hydroxymethylPyrimidine</fullName>
    </submittedName>
</protein>
<evidence type="ECO:0000256" key="1">
    <source>
        <dbReference type="SAM" id="Phobius"/>
    </source>
</evidence>
<feature type="transmembrane region" description="Helical" evidence="1">
    <location>
        <begin position="33"/>
        <end position="61"/>
    </location>
</feature>
<keyword evidence="1" id="KW-0472">Membrane</keyword>